<reference evidence="3" key="1">
    <citation type="journal article" date="2012" name="Nat. Biotechnol.">
        <title>Reference genome sequence of the model plant Setaria.</title>
        <authorList>
            <person name="Bennetzen J.L."/>
            <person name="Schmutz J."/>
            <person name="Wang H."/>
            <person name="Percifield R."/>
            <person name="Hawkins J."/>
            <person name="Pontaroli A.C."/>
            <person name="Estep M."/>
            <person name="Feng L."/>
            <person name="Vaughn J.N."/>
            <person name="Grimwood J."/>
            <person name="Jenkins J."/>
            <person name="Barry K."/>
            <person name="Lindquist E."/>
            <person name="Hellsten U."/>
            <person name="Deshpande S."/>
            <person name="Wang X."/>
            <person name="Wu X."/>
            <person name="Mitros T."/>
            <person name="Triplett J."/>
            <person name="Yang X."/>
            <person name="Ye C.Y."/>
            <person name="Mauro-Herrera M."/>
            <person name="Wang L."/>
            <person name="Li P."/>
            <person name="Sharma M."/>
            <person name="Sharma R."/>
            <person name="Ronald P.C."/>
            <person name="Panaud O."/>
            <person name="Kellogg E.A."/>
            <person name="Brutnell T.P."/>
            <person name="Doust A.N."/>
            <person name="Tuskan G.A."/>
            <person name="Rokhsar D."/>
            <person name="Devos K.M."/>
        </authorList>
    </citation>
    <scope>NUCLEOTIDE SEQUENCE [LARGE SCALE GENOMIC DNA]</scope>
    <source>
        <strain evidence="3">cv. Yugu1</strain>
    </source>
</reference>
<evidence type="ECO:0000313" key="3">
    <source>
        <dbReference type="Proteomes" id="UP000004995"/>
    </source>
</evidence>
<dbReference type="EnsemblPlants" id="KQL30827">
    <property type="protein sequence ID" value="KQL30827"/>
    <property type="gene ID" value="SETIT_018074mg"/>
</dbReference>
<protein>
    <submittedName>
        <fullName evidence="2">Uncharacterized protein</fullName>
    </submittedName>
</protein>
<dbReference type="Gramene" id="KQL30827">
    <property type="protein sequence ID" value="KQL30827"/>
    <property type="gene ID" value="SETIT_018074mg"/>
</dbReference>
<evidence type="ECO:0000256" key="1">
    <source>
        <dbReference type="SAM" id="MobiDB-lite"/>
    </source>
</evidence>
<accession>K3YUX8</accession>
<organism evidence="2 3">
    <name type="scientific">Setaria italica</name>
    <name type="common">Foxtail millet</name>
    <name type="synonym">Panicum italicum</name>
    <dbReference type="NCBI Taxonomy" id="4555"/>
    <lineage>
        <taxon>Eukaryota</taxon>
        <taxon>Viridiplantae</taxon>
        <taxon>Streptophyta</taxon>
        <taxon>Embryophyta</taxon>
        <taxon>Tracheophyta</taxon>
        <taxon>Spermatophyta</taxon>
        <taxon>Magnoliopsida</taxon>
        <taxon>Liliopsida</taxon>
        <taxon>Poales</taxon>
        <taxon>Poaceae</taxon>
        <taxon>PACMAD clade</taxon>
        <taxon>Panicoideae</taxon>
        <taxon>Panicodae</taxon>
        <taxon>Paniceae</taxon>
        <taxon>Cenchrinae</taxon>
        <taxon>Setaria</taxon>
    </lineage>
</organism>
<dbReference type="AlphaFoldDB" id="K3YUX8"/>
<feature type="region of interest" description="Disordered" evidence="1">
    <location>
        <begin position="42"/>
        <end position="203"/>
    </location>
</feature>
<keyword evidence="3" id="KW-1185">Reference proteome</keyword>
<feature type="region of interest" description="Disordered" evidence="1">
    <location>
        <begin position="218"/>
        <end position="244"/>
    </location>
</feature>
<sequence length="272" mass="30099">MKASEQCRIQTRRLPLLWPLNAAVYSFCLSLAPAGGPGARANGLKSLPRPQAASNATTPGNKLRAAPPRSHGHSALAARGLPERARTGPRSGHARPLCAPSTRSNCKRHTRHGARRVVHAEQHLHHARERAAAAAATAGGGRSRLRRRQRLRNWDRKRRPRGEEDDLHHLPRRVPRGELGQRRDRAERTRGRRRRHHHGGRLRLGLLARLGTRLRRPRLRPRPAGGLRRGDVAEGVPGAPAPSAREERVVELLGRHRDPGGHVVGRHGLAVE</sequence>
<dbReference type="EMBL" id="AGNK02000471">
    <property type="status" value="NOT_ANNOTATED_CDS"/>
    <property type="molecule type" value="Genomic_DNA"/>
</dbReference>
<feature type="compositionally biased region" description="Basic residues" evidence="1">
    <location>
        <begin position="143"/>
        <end position="160"/>
    </location>
</feature>
<dbReference type="HOGENOM" id="CLU_1024515_0_0_1"/>
<dbReference type="InParanoid" id="K3YUX8"/>
<reference evidence="2" key="2">
    <citation type="submission" date="2018-08" db="UniProtKB">
        <authorList>
            <consortium name="EnsemblPlants"/>
        </authorList>
    </citation>
    <scope>IDENTIFICATION</scope>
    <source>
        <strain evidence="2">Yugu1</strain>
    </source>
</reference>
<evidence type="ECO:0000313" key="2">
    <source>
        <dbReference type="EnsemblPlants" id="KQL30827"/>
    </source>
</evidence>
<feature type="compositionally biased region" description="Basic and acidic residues" evidence="1">
    <location>
        <begin position="175"/>
        <end position="189"/>
    </location>
</feature>
<name>K3YUX8_SETIT</name>
<proteinExistence type="predicted"/>
<dbReference type="Proteomes" id="UP000004995">
    <property type="component" value="Unassembled WGS sequence"/>
</dbReference>
<feature type="compositionally biased region" description="Basic residues" evidence="1">
    <location>
        <begin position="105"/>
        <end position="117"/>
    </location>
</feature>
<feature type="compositionally biased region" description="Basic residues" evidence="1">
    <location>
        <begin position="190"/>
        <end position="201"/>
    </location>
</feature>